<keyword evidence="1" id="KW-0472">Membrane</keyword>
<evidence type="ECO:0000256" key="2">
    <source>
        <dbReference type="SAM" id="SignalP"/>
    </source>
</evidence>
<feature type="signal peptide" evidence="2">
    <location>
        <begin position="1"/>
        <end position="25"/>
    </location>
</feature>
<proteinExistence type="predicted"/>
<dbReference type="RefSeq" id="WP_206581294.1">
    <property type="nucleotide sequence ID" value="NZ_JAFJZZ010000001.1"/>
</dbReference>
<evidence type="ECO:0000313" key="4">
    <source>
        <dbReference type="EMBL" id="MBN7772493.1"/>
    </source>
</evidence>
<name>A0A939D806_CLOAM</name>
<accession>A0A939D806</accession>
<comment type="caution">
    <text evidence="4">The sequence shown here is derived from an EMBL/GenBank/DDBJ whole genome shotgun (WGS) entry which is preliminary data.</text>
</comment>
<feature type="domain" description="YtkA-like" evidence="3">
    <location>
        <begin position="34"/>
        <end position="123"/>
    </location>
</feature>
<evidence type="ECO:0000313" key="5">
    <source>
        <dbReference type="Proteomes" id="UP000664545"/>
    </source>
</evidence>
<keyword evidence="1" id="KW-0812">Transmembrane</keyword>
<dbReference type="AlphaFoldDB" id="A0A939D806"/>
<dbReference type="InterPro" id="IPR032693">
    <property type="entry name" value="YtkA-like_dom"/>
</dbReference>
<dbReference type="EMBL" id="JAFJZZ010000001">
    <property type="protein sequence ID" value="MBN7772493.1"/>
    <property type="molecule type" value="Genomic_DNA"/>
</dbReference>
<dbReference type="Proteomes" id="UP000664545">
    <property type="component" value="Unassembled WGS sequence"/>
</dbReference>
<protein>
    <submittedName>
        <fullName evidence="4">FixH family protein</fullName>
    </submittedName>
</protein>
<feature type="chain" id="PRO_5039414033" evidence="2">
    <location>
        <begin position="26"/>
        <end position="176"/>
    </location>
</feature>
<feature type="transmembrane region" description="Helical" evidence="1">
    <location>
        <begin position="148"/>
        <end position="167"/>
    </location>
</feature>
<evidence type="ECO:0000259" key="3">
    <source>
        <dbReference type="Pfam" id="PF13115"/>
    </source>
</evidence>
<reference evidence="4" key="1">
    <citation type="submission" date="2021-02" db="EMBL/GenBank/DDBJ databases">
        <title>Abyssanaerobacter marinus gen.nov., sp., nov, anaerobic bacterium isolated from the Onnuri vent field of Indian Ocean and suggestion of Mogibacteriaceae fam. nov., and proposal of reclassification of ambiguous this family's genus member.</title>
        <authorList>
            <person name="Kim Y.J."/>
            <person name="Yang J.-A."/>
        </authorList>
    </citation>
    <scope>NUCLEOTIDE SEQUENCE</scope>
    <source>
        <strain evidence="4">DSM 2634</strain>
    </source>
</reference>
<sequence>MKKIISKGFLGSLVIIMLLFSTTFASTENAGIEKQVNGMNVNLTFMSDDVVTGSNDLMIQLHDNNDKPVDNATIRVLADMDRTDDHMDMSDTEPLQTDLEASHEAGQYMGTLEFTDSGEWMIKAYITIDGKESVADFTIAVAEGGPNWYIIGGFLGVITFIIVLAAINKKRKSIRT</sequence>
<keyword evidence="1" id="KW-1133">Transmembrane helix</keyword>
<keyword evidence="5" id="KW-1185">Reference proteome</keyword>
<evidence type="ECO:0000256" key="1">
    <source>
        <dbReference type="SAM" id="Phobius"/>
    </source>
</evidence>
<keyword evidence="2" id="KW-0732">Signal</keyword>
<organism evidence="4 5">
    <name type="scientific">Clostridium aminobutyricum</name>
    <dbReference type="NCBI Taxonomy" id="33953"/>
    <lineage>
        <taxon>Bacteria</taxon>
        <taxon>Bacillati</taxon>
        <taxon>Bacillota</taxon>
        <taxon>Clostridia</taxon>
        <taxon>Eubacteriales</taxon>
        <taxon>Clostridiaceae</taxon>
        <taxon>Clostridium</taxon>
    </lineage>
</organism>
<dbReference type="Pfam" id="PF13115">
    <property type="entry name" value="YtkA"/>
    <property type="match status" value="1"/>
</dbReference>
<gene>
    <name evidence="4" type="ORF">JYB65_03885</name>
</gene>